<feature type="domain" description="Cyclic nucleotide-binding" evidence="2">
    <location>
        <begin position="278"/>
        <end position="379"/>
    </location>
</feature>
<dbReference type="SUPFAM" id="SSF51206">
    <property type="entry name" value="cAMP-binding domain-like"/>
    <property type="match status" value="1"/>
</dbReference>
<dbReference type="SMART" id="SM00100">
    <property type="entry name" value="cNMP"/>
    <property type="match status" value="1"/>
</dbReference>
<organism evidence="4 5">
    <name type="scientific">Scleropages formosus</name>
    <name type="common">Asian bonytongue</name>
    <name type="synonym">Osteoglossum formosum</name>
    <dbReference type="NCBI Taxonomy" id="113540"/>
    <lineage>
        <taxon>Eukaryota</taxon>
        <taxon>Metazoa</taxon>
        <taxon>Chordata</taxon>
        <taxon>Craniata</taxon>
        <taxon>Vertebrata</taxon>
        <taxon>Euteleostomi</taxon>
        <taxon>Actinopterygii</taxon>
        <taxon>Neopterygii</taxon>
        <taxon>Teleostei</taxon>
        <taxon>Osteoglossocephala</taxon>
        <taxon>Osteoglossomorpha</taxon>
        <taxon>Osteoglossiformes</taxon>
        <taxon>Osteoglossidae</taxon>
        <taxon>Scleropages</taxon>
    </lineage>
</organism>
<dbReference type="Gene3D" id="1.10.8.1240">
    <property type="match status" value="1"/>
</dbReference>
<dbReference type="Gene3D" id="2.60.120.10">
    <property type="entry name" value="Jelly Rolls"/>
    <property type="match status" value="1"/>
</dbReference>
<dbReference type="CDD" id="cd00038">
    <property type="entry name" value="CAP_ED"/>
    <property type="match status" value="1"/>
</dbReference>
<reference evidence="4 5" key="1">
    <citation type="submission" date="2015-08" db="EMBL/GenBank/DDBJ databases">
        <title>The genome of the Asian arowana (Scleropages formosus).</title>
        <authorList>
            <person name="Tan M.H."/>
            <person name="Gan H.M."/>
            <person name="Croft L.J."/>
            <person name="Austin C.M."/>
        </authorList>
    </citation>
    <scope>NUCLEOTIDE SEQUENCE [LARGE SCALE GENOMIC DNA]</scope>
    <source>
        <strain evidence="4">Aro1</strain>
    </source>
</reference>
<evidence type="ECO:0000256" key="1">
    <source>
        <dbReference type="SAM" id="MobiDB-lite"/>
    </source>
</evidence>
<dbReference type="PANTHER" id="PTHR23011">
    <property type="entry name" value="CYCLIC NUCLEOTIDE-BINDING DOMAIN CONTAINING PROTEIN"/>
    <property type="match status" value="1"/>
</dbReference>
<dbReference type="PROSITE" id="PS50186">
    <property type="entry name" value="DEP"/>
    <property type="match status" value="1"/>
</dbReference>
<dbReference type="InterPro" id="IPR014710">
    <property type="entry name" value="RmlC-like_jellyroll"/>
</dbReference>
<dbReference type="InterPro" id="IPR000595">
    <property type="entry name" value="cNMP-bd_dom"/>
</dbReference>
<dbReference type="InterPro" id="IPR036390">
    <property type="entry name" value="WH_DNA-bd_sf"/>
</dbReference>
<dbReference type="Pfam" id="PF00610">
    <property type="entry name" value="DEP"/>
    <property type="match status" value="1"/>
</dbReference>
<evidence type="ECO:0000259" key="2">
    <source>
        <dbReference type="PROSITE" id="PS50042"/>
    </source>
</evidence>
<evidence type="ECO:0000313" key="5">
    <source>
        <dbReference type="Proteomes" id="UP000034805"/>
    </source>
</evidence>
<dbReference type="SUPFAM" id="SSF46785">
    <property type="entry name" value="Winged helix' DNA-binding domain"/>
    <property type="match status" value="2"/>
</dbReference>
<gene>
    <name evidence="4" type="ORF">Z043_121748</name>
</gene>
<dbReference type="InterPro" id="IPR036388">
    <property type="entry name" value="WH-like_DNA-bd_sf"/>
</dbReference>
<accession>A0A0P7WGQ4</accession>
<dbReference type="CDD" id="cd04437">
    <property type="entry name" value="DEP_Epac"/>
    <property type="match status" value="1"/>
</dbReference>
<feature type="compositionally biased region" description="Polar residues" evidence="1">
    <location>
        <begin position="402"/>
        <end position="419"/>
    </location>
</feature>
<dbReference type="PROSITE" id="PS50042">
    <property type="entry name" value="CNMP_BINDING_3"/>
    <property type="match status" value="1"/>
</dbReference>
<dbReference type="AlphaFoldDB" id="A0A0P7WGQ4"/>
<sequence>MCVGMVERSEKYRQCMAGLLAPPYGVMESGPNNDRLPDKDNLSSNALGSLSKNLNKIPSEKILRAGKVLRSAILSRASHMIRDRKYHLKTYRQCCVGTELVDWLTQQSSCVHSRTQAVGMWQALLEEGVLNHGKDTTSLRRCTMFRRNPKQFGDLWSKSPRMYPVDVAKSCCARARLRVWRVLPRARDAEACSAGPDQELHFQDKYLFYRFLDDEQEDAPPPTEEEKKESDEELQDTLLFLSQIGPDAHMRVILRKSPGQRTVDDLEIVYEELLHIKALSHLSTTVKRELAGVLIFESHAKAGTVLFNQGEEGTSWYIILKGSVNVVIYGKGVVCTLHEGDDFGKLALVNDAPRAASIVLREDNCHFLRVDKEDFNRILRDVEANTVRLKEHQQDVLVLEKSPSSGRTSNHSGASTHYK</sequence>
<evidence type="ECO:0000313" key="4">
    <source>
        <dbReference type="EMBL" id="KPP60264.1"/>
    </source>
</evidence>
<dbReference type="FunFam" id="1.10.8.1240:FF:000001">
    <property type="entry name" value="Rap guanine nucleotide exchange factor (GEF) 4"/>
    <property type="match status" value="1"/>
</dbReference>
<dbReference type="FunFam" id="2.60.120.10:FF:000015">
    <property type="entry name" value="Rap guanine nucleotide exchange factor 4"/>
    <property type="match status" value="1"/>
</dbReference>
<dbReference type="EMBL" id="JARO02010960">
    <property type="protein sequence ID" value="KPP60264.1"/>
    <property type="molecule type" value="Genomic_DNA"/>
</dbReference>
<dbReference type="Pfam" id="PF00027">
    <property type="entry name" value="cNMP_binding"/>
    <property type="match status" value="1"/>
</dbReference>
<dbReference type="InterPro" id="IPR000591">
    <property type="entry name" value="DEP_dom"/>
</dbReference>
<comment type="caution">
    <text evidence="4">The sequence shown here is derived from an EMBL/GenBank/DDBJ whole genome shotgun (WGS) entry which is preliminary data.</text>
</comment>
<feature type="region of interest" description="Disordered" evidence="1">
    <location>
        <begin position="399"/>
        <end position="419"/>
    </location>
</feature>
<dbReference type="SMART" id="SM00049">
    <property type="entry name" value="DEP"/>
    <property type="match status" value="1"/>
</dbReference>
<protein>
    <submittedName>
        <fullName evidence="4">Rap guanine nucleotide exchange factor 4-like</fullName>
    </submittedName>
</protein>
<dbReference type="GO" id="GO:0035556">
    <property type="term" value="P:intracellular signal transduction"/>
    <property type="evidence" value="ECO:0007669"/>
    <property type="project" value="InterPro"/>
</dbReference>
<dbReference type="PANTHER" id="PTHR23011:SF28">
    <property type="entry name" value="CYCLIC NUCLEOTIDE-BINDING DOMAIN CONTAINING PROTEIN"/>
    <property type="match status" value="1"/>
</dbReference>
<evidence type="ECO:0000259" key="3">
    <source>
        <dbReference type="PROSITE" id="PS50186"/>
    </source>
</evidence>
<dbReference type="Proteomes" id="UP000034805">
    <property type="component" value="Unassembled WGS sequence"/>
</dbReference>
<dbReference type="Gene3D" id="1.10.10.10">
    <property type="entry name" value="Winged helix-like DNA-binding domain superfamily/Winged helix DNA-binding domain"/>
    <property type="match status" value="1"/>
</dbReference>
<dbReference type="InterPro" id="IPR018490">
    <property type="entry name" value="cNMP-bd_dom_sf"/>
</dbReference>
<dbReference type="PRINTS" id="PR00103">
    <property type="entry name" value="CAMPKINASE"/>
</dbReference>
<feature type="domain" description="DEP" evidence="3">
    <location>
        <begin position="75"/>
        <end position="154"/>
    </location>
</feature>
<name>A0A0P7WGQ4_SCLFO</name>
<proteinExistence type="predicted"/>